<organism evidence="2 3">
    <name type="scientific">Paraglaciecola arctica BSs20135</name>
    <dbReference type="NCBI Taxonomy" id="493475"/>
    <lineage>
        <taxon>Bacteria</taxon>
        <taxon>Pseudomonadati</taxon>
        <taxon>Pseudomonadota</taxon>
        <taxon>Gammaproteobacteria</taxon>
        <taxon>Alteromonadales</taxon>
        <taxon>Alteromonadaceae</taxon>
        <taxon>Paraglaciecola</taxon>
    </lineage>
</organism>
<protein>
    <submittedName>
        <fullName evidence="2">Phosphohistidine phosphatase</fullName>
        <ecNumber evidence="2">3.1.3.-</ecNumber>
    </submittedName>
</protein>
<sequence length="179" mass="19944">MFFAILVAIGSNVPNTNSASFMKLIIMRHGEAETFRGQDKARSLTRHGEKQATEAGRWLASYLGADTPIDLALTSSYVRAQQTNQQLSSKVTVTKTLICDDVVPEGDPKVAHDFVNVLIEDLPSSKIILIISHMPFVSYFLEEVHKDKQTMLFDTSTMVVLDYDPERGTGVIENIYHPV</sequence>
<dbReference type="Gene3D" id="3.40.50.1240">
    <property type="entry name" value="Phosphoglycerate mutase-like"/>
    <property type="match status" value="1"/>
</dbReference>
<evidence type="ECO:0000256" key="1">
    <source>
        <dbReference type="ARBA" id="ARBA00022801"/>
    </source>
</evidence>
<keyword evidence="3" id="KW-1185">Reference proteome</keyword>
<dbReference type="NCBIfam" id="TIGR00249">
    <property type="entry name" value="sixA"/>
    <property type="match status" value="1"/>
</dbReference>
<dbReference type="InterPro" id="IPR013078">
    <property type="entry name" value="His_Pase_superF_clade-1"/>
</dbReference>
<dbReference type="GO" id="GO:0101006">
    <property type="term" value="F:protein histidine phosphatase activity"/>
    <property type="evidence" value="ECO:0007669"/>
    <property type="project" value="InterPro"/>
</dbReference>
<dbReference type="EC" id="3.1.3.-" evidence="2"/>
<dbReference type="Proteomes" id="UP000006327">
    <property type="component" value="Unassembled WGS sequence"/>
</dbReference>
<dbReference type="AlphaFoldDB" id="K6YQJ6"/>
<dbReference type="EMBL" id="BAEO01000025">
    <property type="protein sequence ID" value="GAC18888.1"/>
    <property type="molecule type" value="Genomic_DNA"/>
</dbReference>
<proteinExistence type="predicted"/>
<comment type="caution">
    <text evidence="2">The sequence shown here is derived from an EMBL/GenBank/DDBJ whole genome shotgun (WGS) entry which is preliminary data.</text>
</comment>
<keyword evidence="1 2" id="KW-0378">Hydrolase</keyword>
<dbReference type="GO" id="GO:0005737">
    <property type="term" value="C:cytoplasm"/>
    <property type="evidence" value="ECO:0007669"/>
    <property type="project" value="InterPro"/>
</dbReference>
<dbReference type="CDD" id="cd07067">
    <property type="entry name" value="HP_PGM_like"/>
    <property type="match status" value="1"/>
</dbReference>
<reference evidence="2 3" key="1">
    <citation type="journal article" date="2017" name="Antonie Van Leeuwenhoek">
        <title>Rhizobium rhizosphaerae sp. nov., a novel species isolated from rice rhizosphere.</title>
        <authorList>
            <person name="Zhao J.J."/>
            <person name="Zhang J."/>
            <person name="Zhang R.J."/>
            <person name="Zhang C.W."/>
            <person name="Yin H.Q."/>
            <person name="Zhang X.X."/>
        </authorList>
    </citation>
    <scope>NUCLEOTIDE SEQUENCE [LARGE SCALE GENOMIC DNA]</scope>
    <source>
        <strain evidence="2 3">BSs20135</strain>
    </source>
</reference>
<dbReference type="InterPro" id="IPR051021">
    <property type="entry name" value="Mito_Ser/Thr_phosphatase"/>
</dbReference>
<evidence type="ECO:0000313" key="3">
    <source>
        <dbReference type="Proteomes" id="UP000006327"/>
    </source>
</evidence>
<gene>
    <name evidence="2" type="primary">sixA</name>
    <name evidence="2" type="ORF">GARC_1921</name>
</gene>
<name>K6YQJ6_9ALTE</name>
<dbReference type="eggNOG" id="COG2062">
    <property type="taxonomic scope" value="Bacteria"/>
</dbReference>
<dbReference type="InterPro" id="IPR029033">
    <property type="entry name" value="His_PPase_superfam"/>
</dbReference>
<dbReference type="STRING" id="493475.GARC_1921"/>
<evidence type="ECO:0000313" key="2">
    <source>
        <dbReference type="EMBL" id="GAC18888.1"/>
    </source>
</evidence>
<accession>K6YQJ6</accession>
<dbReference type="PANTHER" id="PTHR20935">
    <property type="entry name" value="PHOSPHOGLYCERATE MUTASE-RELATED"/>
    <property type="match status" value="1"/>
</dbReference>
<dbReference type="SUPFAM" id="SSF53254">
    <property type="entry name" value="Phosphoglycerate mutase-like"/>
    <property type="match status" value="1"/>
</dbReference>
<dbReference type="SMART" id="SM00855">
    <property type="entry name" value="PGAM"/>
    <property type="match status" value="1"/>
</dbReference>
<dbReference type="InterPro" id="IPR004449">
    <property type="entry name" value="SixA"/>
</dbReference>
<dbReference type="Pfam" id="PF00300">
    <property type="entry name" value="His_Phos_1"/>
    <property type="match status" value="1"/>
</dbReference>